<dbReference type="SUPFAM" id="SSF159501">
    <property type="entry name" value="EreA/ChaN-like"/>
    <property type="match status" value="1"/>
</dbReference>
<dbReference type="Gene3D" id="3.30.1870.10">
    <property type="entry name" value="EreA-like, domain 2"/>
    <property type="match status" value="1"/>
</dbReference>
<name>A0A2U3Q0D3_9BRAD</name>
<dbReference type="EMBL" id="LS398110">
    <property type="protein sequence ID" value="SPP94852.1"/>
    <property type="molecule type" value="Genomic_DNA"/>
</dbReference>
<sequence length="445" mass="50797">MTLSPAAVQIRERTNRELIDLLREAGEHLPAAERDDFSSFFDRFGEAKIVMLGESTHGTSEFYRARASITRQLIEHHSFNIVAVEADWPDATTIDHLVRQLPSEQPLERPFERFPTWMWRNIEVKQFVDYLRIHNDACRAERKVQFRGLDVYSLRSSIAAVIAYLERVDPERARAARERYSCLTPWQADPAGYGHAVMFGRDTCEDEVVAQLRELLAQRLSYAERDGEAFFNAAQNARIVRAAEQYYRIMYRGSTESWNLRDRHMFDTLQYLMQQRGPQAKAVVWAHNSHIGNAAATSMGWAGEFNIGELARNSYGDEAALIGFGTDRGTVAAATDWGGEMEIKSVRPAREDSYEYLFHRTGLARSLTDFRPPGRGELRDRLTGPRLERAIGVVYRPETERLSHYFEAVLPDQFDAFVWFEETNAVTALATRAASGAAETYPFGF</sequence>
<protein>
    <submittedName>
        <fullName evidence="1">Erythromycin esterase</fullName>
    </submittedName>
</protein>
<dbReference type="KEGG" id="bvz:BRAD3257_3838"/>
<dbReference type="PIRSF" id="PIRSF036794">
    <property type="entry name" value="UCP_erythr_ester"/>
    <property type="match status" value="1"/>
</dbReference>
<dbReference type="CDD" id="cd14728">
    <property type="entry name" value="Ere-like"/>
    <property type="match status" value="1"/>
</dbReference>
<dbReference type="Gene3D" id="3.40.1660.10">
    <property type="entry name" value="EreA-like (biosynthetic domain)"/>
    <property type="match status" value="1"/>
</dbReference>
<dbReference type="PANTHER" id="PTHR31299:SF0">
    <property type="entry name" value="ESTERASE, PUTATIVE (AFU_ORTHOLOGUE AFUA_1G05850)-RELATED"/>
    <property type="match status" value="1"/>
</dbReference>
<dbReference type="RefSeq" id="WP_122402796.1">
    <property type="nucleotide sequence ID" value="NZ_LS398110.1"/>
</dbReference>
<dbReference type="AlphaFoldDB" id="A0A2U3Q0D3"/>
<dbReference type="Pfam" id="PF05139">
    <property type="entry name" value="Erythro_esteras"/>
    <property type="match status" value="1"/>
</dbReference>
<dbReference type="InterPro" id="IPR007815">
    <property type="entry name" value="Emycin_Estase"/>
</dbReference>
<organism evidence="1 2">
    <name type="scientific">Bradyrhizobium vignae</name>
    <dbReference type="NCBI Taxonomy" id="1549949"/>
    <lineage>
        <taxon>Bacteria</taxon>
        <taxon>Pseudomonadati</taxon>
        <taxon>Pseudomonadota</taxon>
        <taxon>Alphaproteobacteria</taxon>
        <taxon>Hyphomicrobiales</taxon>
        <taxon>Nitrobacteraceae</taxon>
        <taxon>Bradyrhizobium</taxon>
    </lineage>
</organism>
<dbReference type="InterPro" id="IPR014622">
    <property type="entry name" value="UCP036794_erythomycin"/>
</dbReference>
<dbReference type="Gene3D" id="1.20.1440.30">
    <property type="entry name" value="Biosynthetic Protein domain"/>
    <property type="match status" value="1"/>
</dbReference>
<gene>
    <name evidence="1" type="ORF">BRAD3257_3838</name>
</gene>
<dbReference type="InterPro" id="IPR052036">
    <property type="entry name" value="Hydrolase/PRTase-associated"/>
</dbReference>
<reference evidence="1 2" key="1">
    <citation type="submission" date="2018-03" db="EMBL/GenBank/DDBJ databases">
        <authorList>
            <person name="Gully D."/>
        </authorList>
    </citation>
    <scope>NUCLEOTIDE SEQUENCE [LARGE SCALE GENOMIC DNA]</scope>
    <source>
        <strain evidence="1">ORS3257</strain>
    </source>
</reference>
<evidence type="ECO:0000313" key="1">
    <source>
        <dbReference type="EMBL" id="SPP94852.1"/>
    </source>
</evidence>
<evidence type="ECO:0000313" key="2">
    <source>
        <dbReference type="Proteomes" id="UP000246085"/>
    </source>
</evidence>
<accession>A0A2U3Q0D3</accession>
<dbReference type="Proteomes" id="UP000246085">
    <property type="component" value="Chromosome BRAD3257"/>
</dbReference>
<dbReference type="PANTHER" id="PTHR31299">
    <property type="entry name" value="ESTERASE, PUTATIVE (AFU_ORTHOLOGUE AFUA_1G05850)-RELATED"/>
    <property type="match status" value="1"/>
</dbReference>
<dbReference type="GO" id="GO:0046677">
    <property type="term" value="P:response to antibiotic"/>
    <property type="evidence" value="ECO:0007669"/>
    <property type="project" value="InterPro"/>
</dbReference>
<proteinExistence type="predicted"/>